<protein>
    <submittedName>
        <fullName evidence="2">Uncharacterized protein</fullName>
    </submittedName>
</protein>
<accession>A0A2R4X192</accession>
<dbReference type="EMBL" id="CP028858">
    <property type="protein sequence ID" value="AWB27564.1"/>
    <property type="molecule type" value="Genomic_DNA"/>
</dbReference>
<dbReference type="RefSeq" id="WP_108381935.1">
    <property type="nucleotide sequence ID" value="NZ_CP028858.1"/>
</dbReference>
<feature type="transmembrane region" description="Helical" evidence="1">
    <location>
        <begin position="216"/>
        <end position="236"/>
    </location>
</feature>
<reference evidence="2 3" key="1">
    <citation type="submission" date="2018-04" db="EMBL/GenBank/DDBJ databases">
        <title>Halococcoides cellulosivorans gen. nov., sp. nov., an extremely halophilic cellulose-utilizing haloarchaeon from hypersaline lakes.</title>
        <authorList>
            <person name="Sorokin D.Y."/>
            <person name="Toshchakov S.V."/>
            <person name="Samarov N.I."/>
            <person name="Korzhenkov A."/>
            <person name="Kublanov I.V."/>
        </authorList>
    </citation>
    <scope>NUCLEOTIDE SEQUENCE [LARGE SCALE GENOMIC DNA]</scope>
    <source>
        <strain evidence="2 3">HArcel1</strain>
    </source>
</reference>
<gene>
    <name evidence="2" type="ORF">HARCEL1_07500</name>
</gene>
<dbReference type="AlphaFoldDB" id="A0A2R4X192"/>
<dbReference type="Proteomes" id="UP000244727">
    <property type="component" value="Chromosome"/>
</dbReference>
<dbReference type="KEGG" id="harc:HARCEL1_07500"/>
<evidence type="ECO:0000256" key="1">
    <source>
        <dbReference type="SAM" id="Phobius"/>
    </source>
</evidence>
<keyword evidence="1" id="KW-0472">Membrane</keyword>
<organism evidence="2 3">
    <name type="scientific">Halococcoides cellulosivorans</name>
    <dbReference type="NCBI Taxonomy" id="1679096"/>
    <lineage>
        <taxon>Archaea</taxon>
        <taxon>Methanobacteriati</taxon>
        <taxon>Methanobacteriota</taxon>
        <taxon>Stenosarchaea group</taxon>
        <taxon>Halobacteria</taxon>
        <taxon>Halobacteriales</taxon>
        <taxon>Haloarculaceae</taxon>
        <taxon>Halococcoides</taxon>
    </lineage>
</organism>
<proteinExistence type="predicted"/>
<evidence type="ECO:0000313" key="3">
    <source>
        <dbReference type="Proteomes" id="UP000244727"/>
    </source>
</evidence>
<keyword evidence="1" id="KW-0812">Transmembrane</keyword>
<keyword evidence="1" id="KW-1133">Transmembrane helix</keyword>
<evidence type="ECO:0000313" key="2">
    <source>
        <dbReference type="EMBL" id="AWB27564.1"/>
    </source>
</evidence>
<name>A0A2R4X192_9EURY</name>
<sequence length="247" mass="26317">MNSIRCSEGLALLAVVIVALSAVGTAAAVTIEESQGPDEAEVGTEVTIEYEITELYSDSTSWTLNGTTELENVTGWDIEMVKPSGESDTSFVEGSQSFEAEIAGDQNYERVIVSITGTVPAVEEYSYDPAQTFTAIELTSVTGQNENELYADEIHHYTAESSDARDAIDAAADAGAAGSDFQGAVSSFENANFENAQSLADSARSGAQQGQMMRNVAIGVVALLVIFALVGGIYYWRSQQDDYDRLG</sequence>
<dbReference type="GeneID" id="36512341"/>
<keyword evidence="3" id="KW-1185">Reference proteome</keyword>